<evidence type="ECO:0000256" key="1">
    <source>
        <dbReference type="SAM" id="SignalP"/>
    </source>
</evidence>
<dbReference type="InterPro" id="IPR049236">
    <property type="entry name" value="DUF6850"/>
</dbReference>
<evidence type="ECO:0000313" key="4">
    <source>
        <dbReference type="Proteomes" id="UP001163328"/>
    </source>
</evidence>
<dbReference type="EMBL" id="CP081495">
    <property type="protein sequence ID" value="UYW01611.1"/>
    <property type="molecule type" value="Genomic_DNA"/>
</dbReference>
<keyword evidence="1" id="KW-0732">Signal</keyword>
<keyword evidence="4" id="KW-1185">Reference proteome</keyword>
<feature type="domain" description="DUF6850" evidence="2">
    <location>
        <begin position="45"/>
        <end position="518"/>
    </location>
</feature>
<accession>A0ABY6M343</accession>
<dbReference type="RefSeq" id="WP_264434084.1">
    <property type="nucleotide sequence ID" value="NZ_CP081495.1"/>
</dbReference>
<feature type="chain" id="PRO_5047115791" description="DUF6850 domain-containing protein" evidence="1">
    <location>
        <begin position="21"/>
        <end position="522"/>
    </location>
</feature>
<proteinExistence type="predicted"/>
<organism evidence="3 4">
    <name type="scientific">Flavobacterium agricola</name>
    <dbReference type="NCBI Taxonomy" id="2870839"/>
    <lineage>
        <taxon>Bacteria</taxon>
        <taxon>Pseudomonadati</taxon>
        <taxon>Bacteroidota</taxon>
        <taxon>Flavobacteriia</taxon>
        <taxon>Flavobacteriales</taxon>
        <taxon>Flavobacteriaceae</taxon>
        <taxon>Flavobacterium</taxon>
    </lineage>
</organism>
<dbReference type="PROSITE" id="PS51257">
    <property type="entry name" value="PROKAR_LIPOPROTEIN"/>
    <property type="match status" value="1"/>
</dbReference>
<evidence type="ECO:0000313" key="3">
    <source>
        <dbReference type="EMBL" id="UYW01611.1"/>
    </source>
</evidence>
<gene>
    <name evidence="3" type="ORF">K5I29_01415</name>
</gene>
<protein>
    <recommendedName>
        <fullName evidence="2">DUF6850 domain-containing protein</fullName>
    </recommendedName>
</protein>
<evidence type="ECO:0000259" key="2">
    <source>
        <dbReference type="Pfam" id="PF21012"/>
    </source>
</evidence>
<sequence>MNLKHTFTCILFSVSCAVFAQLQDTVSVKSNAYYANYFTDLINNPILYAQFKIKDFTATSIAYQHKQLNFKRQQTASEINNVAFRTQGIYNYSSRLRVFGDFSVTKSLEKNVGFNLSSQRTENQMVLNPNYYYVPKAGNWDTQRYNILGGINYAFNNGVAIGTVLNYKADKLFRKIDPRPEIVEHTIGGKAFVGYTLNQKHTVQLFGGLSQNTLTNSIVYVNDYYNSPIYEDTYVRFNSGFGYTSYNYSYDKNSNRGLTKSSGIAYQYKNEKHVFAANYSYSKLLENLYAKIPGSGTSQLLLKKENITHKYRAINHAIQAKYIFNGSAVNYFAQAGYQLAKNDNFNVTSQGQNFRYVQNRFTFDNGIIKTKNNKTLYAVGLGAVYSRNVIKDLLTVVDKRIHYLEVALQANTDVFKNEKNRLNAEVFVVSYTALQSKLDYLASGSNSAFSEKVIFNDQGYDATTKLTTGTNLTYDIQLKKSYIRIFANYQSLLATGQQYKKYTNQLLNKPNKQVSVGLAIIY</sequence>
<name>A0ABY6M343_9FLAO</name>
<dbReference type="Proteomes" id="UP001163328">
    <property type="component" value="Chromosome"/>
</dbReference>
<dbReference type="Pfam" id="PF21012">
    <property type="entry name" value="DUF6850"/>
    <property type="match status" value="1"/>
</dbReference>
<reference evidence="3" key="1">
    <citation type="submission" date="2021-08" db="EMBL/GenBank/DDBJ databases">
        <title>Flavobacterium sp. strain CC-SYL302.</title>
        <authorList>
            <person name="Lin S.-Y."/>
            <person name="Lee T.-H."/>
            <person name="Young C.-C."/>
        </authorList>
    </citation>
    <scope>NUCLEOTIDE SEQUENCE</scope>
    <source>
        <strain evidence="3">CC-SYL302</strain>
    </source>
</reference>
<feature type="signal peptide" evidence="1">
    <location>
        <begin position="1"/>
        <end position="20"/>
    </location>
</feature>